<gene>
    <name evidence="6" type="primary">kduI</name>
    <name evidence="7" type="ORF">BKP37_07930</name>
</gene>
<dbReference type="NCBIfam" id="NF002091">
    <property type="entry name" value="PRK00924.1"/>
    <property type="match status" value="1"/>
</dbReference>
<protein>
    <recommendedName>
        <fullName evidence="6">4-deoxy-L-threo-5-hexosulose-uronate ketol-isomerase</fullName>
        <ecNumber evidence="6">5.3.1.17</ecNumber>
    </recommendedName>
    <alternativeName>
        <fullName evidence="6">5-keto-4-deoxyuronate isomerase</fullName>
    </alternativeName>
    <alternativeName>
        <fullName evidence="6">DKI isomerase</fullName>
    </alternativeName>
</protein>
<dbReference type="PIRSF" id="PIRSF006625">
    <property type="entry name" value="KduI"/>
    <property type="match status" value="1"/>
</dbReference>
<organism evidence="7 8">
    <name type="scientific">Anaerobacillus alkalilacustris</name>
    <dbReference type="NCBI Taxonomy" id="393763"/>
    <lineage>
        <taxon>Bacteria</taxon>
        <taxon>Bacillati</taxon>
        <taxon>Bacillota</taxon>
        <taxon>Bacilli</taxon>
        <taxon>Bacillales</taxon>
        <taxon>Bacillaceae</taxon>
        <taxon>Anaerobacillus</taxon>
    </lineage>
</organism>
<dbReference type="Pfam" id="PF04962">
    <property type="entry name" value="KduI"/>
    <property type="match status" value="1"/>
</dbReference>
<comment type="similarity">
    <text evidence="2 6">Belongs to the KduI family.</text>
</comment>
<name>A0A1S2LRF1_9BACI</name>
<dbReference type="Proteomes" id="UP000179524">
    <property type="component" value="Unassembled WGS sequence"/>
</dbReference>
<dbReference type="InterPro" id="IPR027449">
    <property type="entry name" value="KduI_N"/>
</dbReference>
<evidence type="ECO:0000256" key="3">
    <source>
        <dbReference type="ARBA" id="ARBA00022723"/>
    </source>
</evidence>
<dbReference type="GO" id="GO:0008270">
    <property type="term" value="F:zinc ion binding"/>
    <property type="evidence" value="ECO:0007669"/>
    <property type="project" value="UniProtKB-UniRule"/>
</dbReference>
<dbReference type="InterPro" id="IPR021120">
    <property type="entry name" value="KduI/IolB_isomerase"/>
</dbReference>
<proteinExistence type="inferred from homology"/>
<dbReference type="GO" id="GO:0042840">
    <property type="term" value="P:D-glucuronate catabolic process"/>
    <property type="evidence" value="ECO:0007669"/>
    <property type="project" value="TreeGrafter"/>
</dbReference>
<comment type="caution">
    <text evidence="7">The sequence shown here is derived from an EMBL/GenBank/DDBJ whole genome shotgun (WGS) entry which is preliminary data.</text>
</comment>
<dbReference type="InterPro" id="IPR011051">
    <property type="entry name" value="RmlC_Cupin_sf"/>
</dbReference>
<comment type="pathway">
    <text evidence="6">Glycan metabolism; pectin degradation; 2-dehydro-3-deoxy-D-gluconate from pectin: step 4/5.</text>
</comment>
<evidence type="ECO:0000256" key="5">
    <source>
        <dbReference type="ARBA" id="ARBA00023235"/>
    </source>
</evidence>
<feature type="binding site" evidence="6">
    <location>
        <position position="195"/>
    </location>
    <ligand>
        <name>Zn(2+)</name>
        <dbReference type="ChEBI" id="CHEBI:29105"/>
    </ligand>
</feature>
<dbReference type="PANTHER" id="PTHR38461:SF1">
    <property type="entry name" value="4-DEOXY-L-THREO-5-HEXOSULOSE-URONATE KETOL-ISOMERASE"/>
    <property type="match status" value="1"/>
</dbReference>
<evidence type="ECO:0000256" key="1">
    <source>
        <dbReference type="ARBA" id="ARBA00000552"/>
    </source>
</evidence>
<feature type="binding site" evidence="6">
    <location>
        <position position="244"/>
    </location>
    <ligand>
        <name>Zn(2+)</name>
        <dbReference type="ChEBI" id="CHEBI:29105"/>
    </ligand>
</feature>
<dbReference type="SUPFAM" id="SSF51182">
    <property type="entry name" value="RmlC-like cupins"/>
    <property type="match status" value="1"/>
</dbReference>
<comment type="function">
    <text evidence="6">Catalyzes the isomerization of 5-dehydro-4-deoxy-D-glucuronate to 3-deoxy-D-glycero-2,5-hexodiulosonate.</text>
</comment>
<dbReference type="OrthoDB" id="9770644at2"/>
<feature type="binding site" evidence="6">
    <location>
        <position position="197"/>
    </location>
    <ligand>
        <name>Zn(2+)</name>
        <dbReference type="ChEBI" id="CHEBI:29105"/>
    </ligand>
</feature>
<dbReference type="PANTHER" id="PTHR38461">
    <property type="entry name" value="4-DEOXY-L-THREO-5-HEXOSULOSE-URONATE KETOL-ISOMERASE"/>
    <property type="match status" value="1"/>
</dbReference>
<dbReference type="CDD" id="cd20294">
    <property type="entry name" value="cupin_KduI_N"/>
    <property type="match status" value="1"/>
</dbReference>
<keyword evidence="8" id="KW-1185">Reference proteome</keyword>
<keyword evidence="5 6" id="KW-0413">Isomerase</keyword>
<evidence type="ECO:0000256" key="6">
    <source>
        <dbReference type="HAMAP-Rule" id="MF_00687"/>
    </source>
</evidence>
<dbReference type="CDD" id="cd20491">
    <property type="entry name" value="cupin_KduI_C"/>
    <property type="match status" value="1"/>
</dbReference>
<dbReference type="GO" id="GO:0008697">
    <property type="term" value="F:4-deoxy-L-threo-5-hexosulose-uronate ketol-isomerase activity"/>
    <property type="evidence" value="ECO:0007669"/>
    <property type="project" value="UniProtKB-UniRule"/>
</dbReference>
<evidence type="ECO:0000256" key="4">
    <source>
        <dbReference type="ARBA" id="ARBA00022833"/>
    </source>
</evidence>
<feature type="binding site" evidence="6">
    <location>
        <position position="202"/>
    </location>
    <ligand>
        <name>Zn(2+)</name>
        <dbReference type="ChEBI" id="CHEBI:29105"/>
    </ligand>
</feature>
<dbReference type="Gene3D" id="2.60.120.520">
    <property type="entry name" value="pectin degrading enzyme 5-keto 4- deoxyuronate isomerase, domain 1"/>
    <property type="match status" value="1"/>
</dbReference>
<dbReference type="InterPro" id="IPR007045">
    <property type="entry name" value="KduI"/>
</dbReference>
<dbReference type="GO" id="GO:0045490">
    <property type="term" value="P:pectin catabolic process"/>
    <property type="evidence" value="ECO:0007669"/>
    <property type="project" value="UniProtKB-UniRule"/>
</dbReference>
<evidence type="ECO:0000256" key="2">
    <source>
        <dbReference type="ARBA" id="ARBA00008086"/>
    </source>
</evidence>
<dbReference type="Gene3D" id="2.60.120.10">
    <property type="entry name" value="Jelly Rolls"/>
    <property type="match status" value="1"/>
</dbReference>
<keyword evidence="3 6" id="KW-0479">Metal-binding</keyword>
<keyword evidence="4 6" id="KW-0862">Zinc</keyword>
<dbReference type="InterPro" id="IPR014710">
    <property type="entry name" value="RmlC-like_jellyroll"/>
</dbReference>
<sequence>MTLEIRHCTHPKHAKHYTTEELREEFLIEKLFVTGEMKMVYTHEDRTVIGGVVPTSEITLEAHPSWNTSFFLERREIGIINIGPHGIVKVDGEEFTVNTKDCLYVGLGKREVTFHSVDENNPARFYFVSALAHKEYPTRKLPIEEATPVHLGDDSQSNKRTIYKYLHGGGIQTCQLMMGMTILAPNNMWNTMPAHVHDRRNEVYLYFDLDEQNRVMHFMGEPSETRHIVVANEQAIISPSWSIHSGVGTGNYTFIWAMAGENYTFTDMDFVDMNDLK</sequence>
<accession>A0A1S2LRF1</accession>
<evidence type="ECO:0000313" key="8">
    <source>
        <dbReference type="Proteomes" id="UP000179524"/>
    </source>
</evidence>
<dbReference type="UniPathway" id="UPA00545">
    <property type="reaction ID" value="UER00826"/>
</dbReference>
<dbReference type="EMBL" id="MLQR01000017">
    <property type="protein sequence ID" value="OIJ14703.1"/>
    <property type="molecule type" value="Genomic_DNA"/>
</dbReference>
<dbReference type="EC" id="5.3.1.17" evidence="6"/>
<comment type="cofactor">
    <cofactor evidence="6">
        <name>Zn(2+)</name>
        <dbReference type="ChEBI" id="CHEBI:29105"/>
    </cofactor>
    <text evidence="6">Binds 1 zinc ion per subunit.</text>
</comment>
<evidence type="ECO:0000313" key="7">
    <source>
        <dbReference type="EMBL" id="OIJ14703.1"/>
    </source>
</evidence>
<dbReference type="AlphaFoldDB" id="A0A1S2LRF1"/>
<comment type="catalytic activity">
    <reaction evidence="1 6">
        <text>5-dehydro-4-deoxy-D-glucuronate = 3-deoxy-D-glycero-2,5-hexodiulosonate</text>
        <dbReference type="Rhea" id="RHEA:23896"/>
        <dbReference type="ChEBI" id="CHEBI:17117"/>
        <dbReference type="ChEBI" id="CHEBI:29071"/>
        <dbReference type="EC" id="5.3.1.17"/>
    </reaction>
</comment>
<reference evidence="7 8" key="1">
    <citation type="submission" date="2016-10" db="EMBL/GenBank/DDBJ databases">
        <title>Draft genome sequences of four alkaliphilic bacteria belonging to the Anaerobacillus genus.</title>
        <authorList>
            <person name="Bassil N.M."/>
            <person name="Lloyd J.R."/>
        </authorList>
    </citation>
    <scope>NUCLEOTIDE SEQUENCE [LARGE SCALE GENOMIC DNA]</scope>
    <source>
        <strain evidence="7 8">DSM 18345</strain>
    </source>
</reference>
<dbReference type="GO" id="GO:0019698">
    <property type="term" value="P:D-galacturonate catabolic process"/>
    <property type="evidence" value="ECO:0007669"/>
    <property type="project" value="TreeGrafter"/>
</dbReference>
<dbReference type="HAMAP" id="MF_00687">
    <property type="entry name" value="KduI"/>
    <property type="match status" value="1"/>
</dbReference>